<name>G0V7L7_NAUCA</name>
<dbReference type="RefSeq" id="XP_003673846.1">
    <property type="nucleotide sequence ID" value="XM_003673798.1"/>
</dbReference>
<dbReference type="InterPro" id="IPR019559">
    <property type="entry name" value="Cullin_neddylation_domain"/>
</dbReference>
<gene>
    <name evidence="3" type="primary">NCAS0A09070</name>
    <name evidence="3" type="ordered locus">NCAS_0A09070</name>
</gene>
<keyword evidence="4" id="KW-1185">Reference proteome</keyword>
<dbReference type="InterPro" id="IPR036317">
    <property type="entry name" value="Cullin_homology_sf"/>
</dbReference>
<dbReference type="FunCoup" id="G0V7L7">
    <property type="interactions" value="135"/>
</dbReference>
<organism evidence="3 4">
    <name type="scientific">Naumovozyma castellii</name>
    <name type="common">Yeast</name>
    <name type="synonym">Saccharomyces castellii</name>
    <dbReference type="NCBI Taxonomy" id="27288"/>
    <lineage>
        <taxon>Eukaryota</taxon>
        <taxon>Fungi</taxon>
        <taxon>Dikarya</taxon>
        <taxon>Ascomycota</taxon>
        <taxon>Saccharomycotina</taxon>
        <taxon>Saccharomycetes</taxon>
        <taxon>Saccharomycetales</taxon>
        <taxon>Saccharomycetaceae</taxon>
        <taxon>Naumovozyma</taxon>
    </lineage>
</organism>
<comment type="similarity">
    <text evidence="1">Belongs to the cullin family.</text>
</comment>
<dbReference type="PROSITE" id="PS50069">
    <property type="entry name" value="CULLIN_2"/>
    <property type="match status" value="1"/>
</dbReference>
<dbReference type="GeneID" id="96900944"/>
<dbReference type="HOGENOM" id="CLU_337750_0_0_1"/>
<dbReference type="Gene3D" id="3.30.230.130">
    <property type="entry name" value="Cullin, Chain C, Domain 2"/>
    <property type="match status" value="1"/>
</dbReference>
<evidence type="ECO:0000313" key="3">
    <source>
        <dbReference type="EMBL" id="CCC67465.1"/>
    </source>
</evidence>
<dbReference type="PANTHER" id="PTHR11932">
    <property type="entry name" value="CULLIN"/>
    <property type="match status" value="1"/>
</dbReference>
<protein>
    <recommendedName>
        <fullName evidence="2">Cullin family profile domain-containing protein</fullName>
    </recommendedName>
</protein>
<sequence>MLMESVLHLSNNEKRYNPIVKALDRTFENVSDLLNREEICPLSELDIPSYAALTNMCRIMTQRKIFQSVLSDNSSTEQNKTKKLRPLNQRDIILDFWKYCIQKLTLTNKSFIDHLFVVDPGYFSVGSDNALSNLWYNDYRETINALDPIISYVPSNFPQILADIRRPFIFLEFAEENLVKMVIKTSPNPKEFALSLLPPLYRLKPYNSMIQESSLITLLYKYNVAIEGTSFKSLLHQHIRSLVNSVINEESDDAQAFVNGILMFSKNIMTYSKKIAISLAKVTGDIFVECVLMNKDILDMSLYYVSPSSYDDYTEIGTSENAGYWIITQAFLSYEKRNRLNEYDDIISSLIKKHLNESFKTNHDMLCLLKKADSLSRVAKCPYILYKKIIATEIKEVLGGTLKFEEAYVKQIELFIRKSSNCDITRRGSPERLVAGSTRFFSTPSFLTLYMRSLFRRIILQGPGIIISLTNERYPESRLLDHFREEFGRSTEFEKISDLVENLRVNDELFKRYRLESEKDEIVFEPLVFERQKVPHLFLENTGETVELPKGLSARWESFVNFYKEENKHGSLQKLSPAYNLQHCEVDTPYTLPNGESLTLELTLFQTCVLSLFNEISNLTFKELQNQLKLSVATLQLVLKSFIDIGILYLEDEQYNLRETFSPPLKRVRNGKLRVPLPRLREDLASRTNSSSSTVYTSHTEGLSSQWKQELLKACIVRTLKQASDGLRYDALFDDIKKQISGFSIGEFKDALYDVVNDKFISVVNDVYNY</sequence>
<dbReference type="STRING" id="1064592.G0V7L7"/>
<dbReference type="Proteomes" id="UP000001640">
    <property type="component" value="Chromosome 1"/>
</dbReference>
<evidence type="ECO:0000313" key="4">
    <source>
        <dbReference type="Proteomes" id="UP000001640"/>
    </source>
</evidence>
<dbReference type="OrthoDB" id="27073at2759"/>
<accession>G0V7L7</accession>
<dbReference type="SUPFAM" id="SSF75632">
    <property type="entry name" value="Cullin homology domain"/>
    <property type="match status" value="1"/>
</dbReference>
<dbReference type="eggNOG" id="KOG2166">
    <property type="taxonomic scope" value="Eukaryota"/>
</dbReference>
<feature type="domain" description="Cullin family profile" evidence="2">
    <location>
        <begin position="403"/>
        <end position="643"/>
    </location>
</feature>
<reference evidence="4" key="1">
    <citation type="journal article" date="2011" name="Proc. Natl. Acad. Sci. U.S.A.">
        <title>Evolutionary erosion of yeast sex chromosomes by mating-type switching accidents.</title>
        <authorList>
            <person name="Gordon J.L."/>
            <person name="Armisen D."/>
            <person name="Proux-Wera E."/>
            <person name="Oheigeartaigh S.S."/>
            <person name="Byrne K.P."/>
            <person name="Wolfe K.H."/>
        </authorList>
    </citation>
    <scope>NUCLEOTIDE SEQUENCE [LARGE SCALE GENOMIC DNA]</scope>
    <source>
        <strain evidence="4">ATCC 76901 / BCRC 22586 / CBS 4309 / NBRC 1992 / NRRL Y-12630</strain>
    </source>
</reference>
<proteinExistence type="inferred from homology"/>
<dbReference type="InterPro" id="IPR016158">
    <property type="entry name" value="Cullin_homology"/>
</dbReference>
<evidence type="ECO:0000256" key="1">
    <source>
        <dbReference type="PROSITE-ProRule" id="PRU00330"/>
    </source>
</evidence>
<dbReference type="GO" id="GO:0006511">
    <property type="term" value="P:ubiquitin-dependent protein catabolic process"/>
    <property type="evidence" value="ECO:0007669"/>
    <property type="project" value="InterPro"/>
</dbReference>
<dbReference type="AlphaFoldDB" id="G0V7L7"/>
<dbReference type="KEGG" id="ncs:NCAS_0A09070"/>
<dbReference type="EMBL" id="HE576752">
    <property type="protein sequence ID" value="CCC67465.1"/>
    <property type="molecule type" value="Genomic_DNA"/>
</dbReference>
<dbReference type="InterPro" id="IPR045093">
    <property type="entry name" value="Cullin"/>
</dbReference>
<evidence type="ECO:0000259" key="2">
    <source>
        <dbReference type="PROSITE" id="PS50069"/>
    </source>
</evidence>
<dbReference type="OMA" id="LFQTCVL"/>
<dbReference type="InterPro" id="IPR059120">
    <property type="entry name" value="Cullin-like_AB"/>
</dbReference>
<dbReference type="GO" id="GO:0031625">
    <property type="term" value="F:ubiquitin protein ligase binding"/>
    <property type="evidence" value="ECO:0007669"/>
    <property type="project" value="InterPro"/>
</dbReference>
<dbReference type="SMART" id="SM00884">
    <property type="entry name" value="Cullin_Nedd8"/>
    <property type="match status" value="1"/>
</dbReference>
<dbReference type="InParanoid" id="G0V7L7"/>
<reference key="2">
    <citation type="submission" date="2011-08" db="EMBL/GenBank/DDBJ databases">
        <title>Genome sequence of Naumovozyma castellii.</title>
        <authorList>
            <person name="Gordon J.L."/>
            <person name="Armisen D."/>
            <person name="Proux-Wera E."/>
            <person name="OhEigeartaigh S.S."/>
            <person name="Byrne K.P."/>
            <person name="Wolfe K.H."/>
        </authorList>
    </citation>
    <scope>NUCLEOTIDE SEQUENCE</scope>
    <source>
        <strain>Type strain:CBS 4309</strain>
    </source>
</reference>
<dbReference type="Pfam" id="PF26557">
    <property type="entry name" value="Cullin_AB"/>
    <property type="match status" value="1"/>
</dbReference>